<name>A0A7M7IXA3_VARDE</name>
<dbReference type="PANTHER" id="PTHR13475">
    <property type="entry name" value="NEUGRIN"/>
    <property type="match status" value="1"/>
</dbReference>
<sequence>MKTRYVKAHVKGRKVSVVESITLPHLQKQADRLKRQQVVDWDYAQEDPEEVFGQLSELYDAVAEEEREQRHRIKKILMKKEENPHPPESNLLHWAAKQQIIYLHRKNPEEWTPTKIAEEFPISAIGAKRLLKSKFLIEKNKIAEHDAEVDLRWKLLKKIKYSGHCPEEGSVTLHKKTIELYLGDKLQYEAFKSGSSEFPRPAATAGIRVPIRIGQNGEHYKMLQEYKLLLGSKQEESEDQKTSKEEIIIQHRSDDKPNKSEKIAYRLSRKYIREDCEDDPEAATTLDLPKNFRIEFVNEFSGKGNISLGQFKDIAGHKELPQVEGRRTQKKPRKKDLAKSDENKPMVLKYKQPPRAAIADEHFSDGTYRIRNTIYGSDGEALYRIRSSK</sequence>
<keyword evidence="3" id="KW-1185">Reference proteome</keyword>
<evidence type="ECO:0000256" key="1">
    <source>
        <dbReference type="SAM" id="MobiDB-lite"/>
    </source>
</evidence>
<reference evidence="2" key="1">
    <citation type="submission" date="2021-01" db="UniProtKB">
        <authorList>
            <consortium name="EnsemblMetazoa"/>
        </authorList>
    </citation>
    <scope>IDENTIFICATION</scope>
</reference>
<protein>
    <recommendedName>
        <fullName evidence="4">Neugrin</fullName>
    </recommendedName>
</protein>
<dbReference type="GO" id="GO:0005634">
    <property type="term" value="C:nucleus"/>
    <property type="evidence" value="ECO:0007669"/>
    <property type="project" value="TreeGrafter"/>
</dbReference>
<dbReference type="Proteomes" id="UP000594260">
    <property type="component" value="Unplaced"/>
</dbReference>
<evidence type="ECO:0008006" key="4">
    <source>
        <dbReference type="Google" id="ProtNLM"/>
    </source>
</evidence>
<dbReference type="Pfam" id="PF06413">
    <property type="entry name" value="Neugrin"/>
    <property type="match status" value="1"/>
</dbReference>
<accession>A0A7M7IXA3</accession>
<evidence type="ECO:0000313" key="3">
    <source>
        <dbReference type="Proteomes" id="UP000594260"/>
    </source>
</evidence>
<dbReference type="KEGG" id="vde:111243048"/>
<organism evidence="2 3">
    <name type="scientific">Varroa destructor</name>
    <name type="common">Honeybee mite</name>
    <dbReference type="NCBI Taxonomy" id="109461"/>
    <lineage>
        <taxon>Eukaryota</taxon>
        <taxon>Metazoa</taxon>
        <taxon>Ecdysozoa</taxon>
        <taxon>Arthropoda</taxon>
        <taxon>Chelicerata</taxon>
        <taxon>Arachnida</taxon>
        <taxon>Acari</taxon>
        <taxon>Parasitiformes</taxon>
        <taxon>Mesostigmata</taxon>
        <taxon>Gamasina</taxon>
        <taxon>Dermanyssoidea</taxon>
        <taxon>Varroidae</taxon>
        <taxon>Varroa</taxon>
    </lineage>
</organism>
<proteinExistence type="predicted"/>
<dbReference type="InterPro" id="IPR010487">
    <property type="entry name" value="NGRN/Rrg9"/>
</dbReference>
<dbReference type="AlphaFoldDB" id="A0A7M7IXA3"/>
<feature type="compositionally biased region" description="Basic and acidic residues" evidence="1">
    <location>
        <begin position="335"/>
        <end position="344"/>
    </location>
</feature>
<dbReference type="EnsemblMetazoa" id="XM_022788070">
    <property type="protein sequence ID" value="XP_022643805"/>
    <property type="gene ID" value="LOC111243048"/>
</dbReference>
<dbReference type="InParanoid" id="A0A7M7IXA3"/>
<evidence type="ECO:0000313" key="2">
    <source>
        <dbReference type="EnsemblMetazoa" id="XP_022643805"/>
    </source>
</evidence>
<dbReference type="FunCoup" id="A0A7M7IXA3">
    <property type="interactions" value="294"/>
</dbReference>
<dbReference type="GeneID" id="111243048"/>
<dbReference type="RefSeq" id="XP_022643805.1">
    <property type="nucleotide sequence ID" value="XM_022788070.1"/>
</dbReference>
<dbReference type="OrthoDB" id="6415470at2759"/>
<dbReference type="PANTHER" id="PTHR13475:SF3">
    <property type="entry name" value="NEUGRIN"/>
    <property type="match status" value="1"/>
</dbReference>
<feature type="region of interest" description="Disordered" evidence="1">
    <location>
        <begin position="323"/>
        <end position="347"/>
    </location>
</feature>